<evidence type="ECO:0000256" key="2">
    <source>
        <dbReference type="ARBA" id="ARBA00022801"/>
    </source>
</evidence>
<keyword evidence="2 5" id="KW-0378">Hydrolase</keyword>
<reference evidence="7" key="1">
    <citation type="journal article" date="2020" name="mSystems">
        <title>Genome- and Community-Level Interaction Insights into Carbon Utilization and Element Cycling Functions of Hydrothermarchaeota in Hydrothermal Sediment.</title>
        <authorList>
            <person name="Zhou Z."/>
            <person name="Liu Y."/>
            <person name="Xu W."/>
            <person name="Pan J."/>
            <person name="Luo Z.H."/>
            <person name="Li M."/>
        </authorList>
    </citation>
    <scope>NUCLEOTIDE SEQUENCE [LARGE SCALE GENOMIC DNA]</scope>
    <source>
        <strain evidence="7">HyVt-92</strain>
    </source>
</reference>
<dbReference type="InterPro" id="IPR033704">
    <property type="entry name" value="dUTPase_trimeric"/>
</dbReference>
<dbReference type="AlphaFoldDB" id="A0A7V5I050"/>
<dbReference type="PANTHER" id="PTHR11241:SF0">
    <property type="entry name" value="DEOXYURIDINE 5'-TRIPHOSPHATE NUCLEOTIDOHYDROLASE"/>
    <property type="match status" value="1"/>
</dbReference>
<dbReference type="HAMAP" id="MF_00116">
    <property type="entry name" value="dUTPase_bact"/>
    <property type="match status" value="1"/>
</dbReference>
<dbReference type="Proteomes" id="UP000886070">
    <property type="component" value="Unassembled WGS sequence"/>
</dbReference>
<feature type="binding site" evidence="5">
    <location>
        <begin position="66"/>
        <end position="68"/>
    </location>
    <ligand>
        <name>substrate</name>
    </ligand>
</feature>
<dbReference type="EC" id="3.6.1.23" evidence="5"/>
<comment type="similarity">
    <text evidence="1 5">Belongs to the dUTPase family.</text>
</comment>
<evidence type="ECO:0000256" key="4">
    <source>
        <dbReference type="ARBA" id="ARBA00047686"/>
    </source>
</evidence>
<comment type="caution">
    <text evidence="7">The sequence shown here is derived from an EMBL/GenBank/DDBJ whole genome shotgun (WGS) entry which is preliminary data.</text>
</comment>
<feature type="domain" description="dUTPase-like" evidence="6">
    <location>
        <begin position="15"/>
        <end position="144"/>
    </location>
</feature>
<dbReference type="NCBIfam" id="NF001862">
    <property type="entry name" value="PRK00601.1"/>
    <property type="match status" value="1"/>
</dbReference>
<keyword evidence="3 5" id="KW-0546">Nucleotide metabolism</keyword>
<feature type="binding site" evidence="5">
    <location>
        <position position="78"/>
    </location>
    <ligand>
        <name>substrate</name>
    </ligand>
</feature>
<evidence type="ECO:0000256" key="3">
    <source>
        <dbReference type="ARBA" id="ARBA00023080"/>
    </source>
</evidence>
<keyword evidence="5" id="KW-0479">Metal-binding</keyword>
<keyword evidence="5" id="KW-0460">Magnesium</keyword>
<dbReference type="InterPro" id="IPR036157">
    <property type="entry name" value="dUTPase-like_sf"/>
</dbReference>
<comment type="catalytic activity">
    <reaction evidence="4 5">
        <text>dUTP + H2O = dUMP + diphosphate + H(+)</text>
        <dbReference type="Rhea" id="RHEA:10248"/>
        <dbReference type="ChEBI" id="CHEBI:15377"/>
        <dbReference type="ChEBI" id="CHEBI:15378"/>
        <dbReference type="ChEBI" id="CHEBI:33019"/>
        <dbReference type="ChEBI" id="CHEBI:61555"/>
        <dbReference type="ChEBI" id="CHEBI:246422"/>
        <dbReference type="EC" id="3.6.1.23"/>
    </reaction>
</comment>
<dbReference type="GO" id="GO:0046081">
    <property type="term" value="P:dUTP catabolic process"/>
    <property type="evidence" value="ECO:0007669"/>
    <property type="project" value="InterPro"/>
</dbReference>
<comment type="function">
    <text evidence="5">This enzyme is involved in nucleotide metabolism: it produces dUMP, the immediate precursor of thymidine nucleotides and it decreases the intracellular concentration of dUTP so that uracil cannot be incorporated into DNA.</text>
</comment>
<dbReference type="UniPathway" id="UPA00610">
    <property type="reaction ID" value="UER00666"/>
</dbReference>
<dbReference type="GO" id="GO:0006226">
    <property type="term" value="P:dUMP biosynthetic process"/>
    <property type="evidence" value="ECO:0007669"/>
    <property type="project" value="UniProtKB-UniRule"/>
</dbReference>
<proteinExistence type="inferred from homology"/>
<accession>A0A7V5I050</accession>
<dbReference type="SUPFAM" id="SSF51283">
    <property type="entry name" value="dUTPase-like"/>
    <property type="match status" value="1"/>
</dbReference>
<sequence length="145" mass="15710">MENEVELKVVKLREDIPLPSYVTEGAVGMDLHAAEEVILHPGEIKLVSTGIKVEVPRGYELQIRPRSGFAVKGIGIPNSPGTIDNDYRGEVKVCLINFGKEPFKIKKGDRIAQAVVSPVVRAKLICVNSLSSTFRGEGGFGHTGK</sequence>
<feature type="binding site" evidence="5">
    <location>
        <begin position="82"/>
        <end position="84"/>
    </location>
    <ligand>
        <name>substrate</name>
    </ligand>
</feature>
<dbReference type="Gene3D" id="2.70.40.10">
    <property type="match status" value="1"/>
</dbReference>
<comment type="caution">
    <text evidence="5">Lacks conserved residue(s) required for the propagation of feature annotation.</text>
</comment>
<dbReference type="GO" id="GO:0000287">
    <property type="term" value="F:magnesium ion binding"/>
    <property type="evidence" value="ECO:0007669"/>
    <property type="project" value="UniProtKB-UniRule"/>
</dbReference>
<dbReference type="Pfam" id="PF00692">
    <property type="entry name" value="dUTPase"/>
    <property type="match status" value="1"/>
</dbReference>
<dbReference type="InterPro" id="IPR029054">
    <property type="entry name" value="dUTPase-like"/>
</dbReference>
<name>A0A7V5I050_UNCAE</name>
<organism evidence="7">
    <name type="scientific">Aerophobetes bacterium</name>
    <dbReference type="NCBI Taxonomy" id="2030807"/>
    <lineage>
        <taxon>Bacteria</taxon>
        <taxon>Candidatus Aerophobota</taxon>
    </lineage>
</organism>
<evidence type="ECO:0000256" key="1">
    <source>
        <dbReference type="ARBA" id="ARBA00006581"/>
    </source>
</evidence>
<evidence type="ECO:0000259" key="6">
    <source>
        <dbReference type="Pfam" id="PF00692"/>
    </source>
</evidence>
<dbReference type="GO" id="GO:0004170">
    <property type="term" value="F:dUTP diphosphatase activity"/>
    <property type="evidence" value="ECO:0007669"/>
    <property type="project" value="UniProtKB-UniRule"/>
</dbReference>
<gene>
    <name evidence="5" type="primary">dut</name>
    <name evidence="7" type="ORF">ENL39_06405</name>
</gene>
<comment type="cofactor">
    <cofactor evidence="5">
        <name>Mg(2+)</name>
        <dbReference type="ChEBI" id="CHEBI:18420"/>
    </cofactor>
</comment>
<protein>
    <recommendedName>
        <fullName evidence="5">Deoxyuridine 5'-triphosphate nucleotidohydrolase</fullName>
        <shortName evidence="5">dUTPase</shortName>
        <ecNumber evidence="5">3.6.1.23</ecNumber>
    </recommendedName>
    <alternativeName>
        <fullName evidence="5">dUTP pyrophosphatase</fullName>
    </alternativeName>
</protein>
<dbReference type="PANTHER" id="PTHR11241">
    <property type="entry name" value="DEOXYURIDINE 5'-TRIPHOSPHATE NUCLEOTIDOHYDROLASE"/>
    <property type="match status" value="1"/>
</dbReference>
<evidence type="ECO:0000313" key="7">
    <source>
        <dbReference type="EMBL" id="HHF99095.1"/>
    </source>
</evidence>
<dbReference type="CDD" id="cd07557">
    <property type="entry name" value="trimeric_dUTPase"/>
    <property type="match status" value="1"/>
</dbReference>
<dbReference type="NCBIfam" id="TIGR00576">
    <property type="entry name" value="dut"/>
    <property type="match status" value="1"/>
</dbReference>
<dbReference type="InterPro" id="IPR008181">
    <property type="entry name" value="dUTPase"/>
</dbReference>
<comment type="pathway">
    <text evidence="5">Pyrimidine metabolism; dUMP biosynthesis; dUMP from dCTP (dUTP route): step 2/2.</text>
</comment>
<dbReference type="EMBL" id="DRTT01000175">
    <property type="protein sequence ID" value="HHF99095.1"/>
    <property type="molecule type" value="Genomic_DNA"/>
</dbReference>
<evidence type="ECO:0000256" key="5">
    <source>
        <dbReference type="HAMAP-Rule" id="MF_00116"/>
    </source>
</evidence>